<proteinExistence type="predicted"/>
<feature type="transmembrane region" description="Helical" evidence="5">
    <location>
        <begin position="158"/>
        <end position="175"/>
    </location>
</feature>
<dbReference type="GO" id="GO:0005886">
    <property type="term" value="C:plasma membrane"/>
    <property type="evidence" value="ECO:0007669"/>
    <property type="project" value="TreeGrafter"/>
</dbReference>
<evidence type="ECO:0000256" key="5">
    <source>
        <dbReference type="SAM" id="Phobius"/>
    </source>
</evidence>
<reference evidence="7 8" key="1">
    <citation type="journal article" date="2019" name="Int. J. Syst. Evol. Microbiol.">
        <title>The Global Catalogue of Microorganisms (GCM) 10K type strain sequencing project: providing services to taxonomists for standard genome sequencing and annotation.</title>
        <authorList>
            <consortium name="The Broad Institute Genomics Platform"/>
            <consortium name="The Broad Institute Genome Sequencing Center for Infectious Disease"/>
            <person name="Wu L."/>
            <person name="Ma J."/>
        </authorList>
    </citation>
    <scope>NUCLEOTIDE SEQUENCE [LARGE SCALE GENOMIC DNA]</scope>
    <source>
        <strain evidence="7 8">JCM 16327</strain>
    </source>
</reference>
<dbReference type="PANTHER" id="PTHR10846:SF8">
    <property type="entry name" value="INNER MEMBRANE PROTEIN YRBG"/>
    <property type="match status" value="1"/>
</dbReference>
<evidence type="ECO:0000256" key="1">
    <source>
        <dbReference type="ARBA" id="ARBA00004141"/>
    </source>
</evidence>
<evidence type="ECO:0000313" key="7">
    <source>
        <dbReference type="EMBL" id="GAA0653747.1"/>
    </source>
</evidence>
<name>A0AAV3T3U7_9EURY</name>
<comment type="caution">
    <text evidence="7">The sequence shown here is derived from an EMBL/GenBank/DDBJ whole genome shotgun (WGS) entry which is preliminary data.</text>
</comment>
<feature type="domain" description="Sodium/calcium exchanger membrane region" evidence="6">
    <location>
        <begin position="17"/>
        <end position="177"/>
    </location>
</feature>
<dbReference type="Proteomes" id="UP001500194">
    <property type="component" value="Unassembled WGS sequence"/>
</dbReference>
<dbReference type="AlphaFoldDB" id="A0AAV3T3U7"/>
<dbReference type="InterPro" id="IPR004837">
    <property type="entry name" value="NaCa_Exmemb"/>
</dbReference>
<dbReference type="GO" id="GO:0006874">
    <property type="term" value="P:intracellular calcium ion homeostasis"/>
    <property type="evidence" value="ECO:0007669"/>
    <property type="project" value="TreeGrafter"/>
</dbReference>
<evidence type="ECO:0000313" key="8">
    <source>
        <dbReference type="Proteomes" id="UP001500194"/>
    </source>
</evidence>
<dbReference type="GO" id="GO:0008273">
    <property type="term" value="F:calcium, potassium:sodium antiporter activity"/>
    <property type="evidence" value="ECO:0007669"/>
    <property type="project" value="TreeGrafter"/>
</dbReference>
<keyword evidence="8" id="KW-1185">Reference proteome</keyword>
<feature type="transmembrane region" description="Helical" evidence="5">
    <location>
        <begin position="218"/>
        <end position="239"/>
    </location>
</feature>
<feature type="transmembrane region" description="Helical" evidence="5">
    <location>
        <begin position="287"/>
        <end position="310"/>
    </location>
</feature>
<dbReference type="RefSeq" id="WP_227260648.1">
    <property type="nucleotide sequence ID" value="NZ_BAAADU010000002.1"/>
</dbReference>
<organism evidence="7 8">
    <name type="scientific">Salarchaeum japonicum</name>
    <dbReference type="NCBI Taxonomy" id="555573"/>
    <lineage>
        <taxon>Archaea</taxon>
        <taxon>Methanobacteriati</taxon>
        <taxon>Methanobacteriota</taxon>
        <taxon>Stenosarchaea group</taxon>
        <taxon>Halobacteria</taxon>
        <taxon>Halobacteriales</taxon>
        <taxon>Halobacteriaceae</taxon>
    </lineage>
</organism>
<dbReference type="GeneID" id="68573674"/>
<dbReference type="GO" id="GO:0005262">
    <property type="term" value="F:calcium channel activity"/>
    <property type="evidence" value="ECO:0007669"/>
    <property type="project" value="TreeGrafter"/>
</dbReference>
<feature type="domain" description="Sodium/calcium exchanger membrane region" evidence="6">
    <location>
        <begin position="225"/>
        <end position="374"/>
    </location>
</feature>
<accession>A0AAV3T3U7</accession>
<dbReference type="InterPro" id="IPR044880">
    <property type="entry name" value="NCX_ion-bd_dom_sf"/>
</dbReference>
<evidence type="ECO:0000259" key="6">
    <source>
        <dbReference type="Pfam" id="PF01699"/>
    </source>
</evidence>
<evidence type="ECO:0000256" key="4">
    <source>
        <dbReference type="ARBA" id="ARBA00023136"/>
    </source>
</evidence>
<feature type="transmembrane region" description="Helical" evidence="5">
    <location>
        <begin position="245"/>
        <end position="266"/>
    </location>
</feature>
<evidence type="ECO:0000256" key="3">
    <source>
        <dbReference type="ARBA" id="ARBA00022989"/>
    </source>
</evidence>
<keyword evidence="4 5" id="KW-0472">Membrane</keyword>
<dbReference type="InterPro" id="IPR004481">
    <property type="entry name" value="K/Na/Ca-exchanger"/>
</dbReference>
<sequence>MSAIPLLPFPAGVERGILLVLSFAFLLLGAEVFTNSVEWLGHRLGVSESATGSILAAVGTALPETLIPVIAIIQGGESASHVGVGAILGAPFMLATIAMFLVGVSVYYFRERRVHGPQLHFNEATTRRDLSFFLVGYVIAFSAAFVPDGGFGLGQETVQYVFGAALVLLYVFYLYRSLQAGELVESEDLDALHFGLIVERFAARLGYNPREHGENPHFFFVAFQTLFALGIIIGGAHLFVTEIEWVSKEVIDIPVAIVALLIAPLATELPEKFNSVLWISRDKDTLALGNITGAMAFQGTLPVTLGIVYTDWDLTLAWGTTGFLNAFSVILAVISGGILYARARSAHEDPMNYKPFLVGGVFYAAFIALLVYFVVFLGITTGGH</sequence>
<dbReference type="EMBL" id="BAAADU010000002">
    <property type="protein sequence ID" value="GAA0653747.1"/>
    <property type="molecule type" value="Genomic_DNA"/>
</dbReference>
<feature type="transmembrane region" description="Helical" evidence="5">
    <location>
        <begin position="130"/>
        <end position="146"/>
    </location>
</feature>
<dbReference type="PANTHER" id="PTHR10846">
    <property type="entry name" value="SODIUM/POTASSIUM/CALCIUM EXCHANGER"/>
    <property type="match status" value="1"/>
</dbReference>
<protein>
    <submittedName>
        <fullName evidence="7">Sodium:calcium antiporter</fullName>
    </submittedName>
</protein>
<gene>
    <name evidence="7" type="ORF">GCM10009019_16490</name>
</gene>
<dbReference type="Gene3D" id="1.20.1420.30">
    <property type="entry name" value="NCX, central ion-binding region"/>
    <property type="match status" value="1"/>
</dbReference>
<feature type="transmembrane region" description="Helical" evidence="5">
    <location>
        <begin position="85"/>
        <end position="109"/>
    </location>
</feature>
<feature type="transmembrane region" description="Helical" evidence="5">
    <location>
        <begin position="355"/>
        <end position="379"/>
    </location>
</feature>
<feature type="transmembrane region" description="Helical" evidence="5">
    <location>
        <begin position="54"/>
        <end position="73"/>
    </location>
</feature>
<evidence type="ECO:0000256" key="2">
    <source>
        <dbReference type="ARBA" id="ARBA00022692"/>
    </source>
</evidence>
<keyword evidence="3 5" id="KW-1133">Transmembrane helix</keyword>
<feature type="transmembrane region" description="Helical" evidence="5">
    <location>
        <begin position="16"/>
        <end position="33"/>
    </location>
</feature>
<comment type="subcellular location">
    <subcellularLocation>
        <location evidence="1">Membrane</location>
        <topology evidence="1">Multi-pass membrane protein</topology>
    </subcellularLocation>
</comment>
<dbReference type="Pfam" id="PF01699">
    <property type="entry name" value="Na_Ca_ex"/>
    <property type="match status" value="2"/>
</dbReference>
<keyword evidence="2 5" id="KW-0812">Transmembrane</keyword>
<feature type="transmembrane region" description="Helical" evidence="5">
    <location>
        <begin position="322"/>
        <end position="343"/>
    </location>
</feature>